<dbReference type="InterPro" id="IPR012337">
    <property type="entry name" value="RNaseH-like_sf"/>
</dbReference>
<proteinExistence type="predicted"/>
<keyword evidence="1" id="KW-1185">Reference proteome</keyword>
<accession>A0A914YEW5</accession>
<dbReference type="PANTHER" id="PTHR37432:SF1">
    <property type="entry name" value="HAT C-TERMINAL DIMERISATION DOMAIN-CONTAINING PROTEIN-RELATED"/>
    <property type="match status" value="1"/>
</dbReference>
<dbReference type="PANTHER" id="PTHR37432">
    <property type="entry name" value="PROTEIN CBG21304"/>
    <property type="match status" value="1"/>
</dbReference>
<protein>
    <submittedName>
        <fullName evidence="2">Transposase</fullName>
    </submittedName>
</protein>
<reference evidence="2" key="1">
    <citation type="submission" date="2022-11" db="UniProtKB">
        <authorList>
            <consortium name="WormBaseParasite"/>
        </authorList>
    </citation>
    <scope>IDENTIFICATION</scope>
</reference>
<evidence type="ECO:0000313" key="2">
    <source>
        <dbReference type="WBParaSite" id="PSU_v2.g15928.t1"/>
    </source>
</evidence>
<dbReference type="AlphaFoldDB" id="A0A914YEW5"/>
<organism evidence="1 2">
    <name type="scientific">Panagrolaimus superbus</name>
    <dbReference type="NCBI Taxonomy" id="310955"/>
    <lineage>
        <taxon>Eukaryota</taxon>
        <taxon>Metazoa</taxon>
        <taxon>Ecdysozoa</taxon>
        <taxon>Nematoda</taxon>
        <taxon>Chromadorea</taxon>
        <taxon>Rhabditida</taxon>
        <taxon>Tylenchina</taxon>
        <taxon>Panagrolaimomorpha</taxon>
        <taxon>Panagrolaimoidea</taxon>
        <taxon>Panagrolaimidae</taxon>
        <taxon>Panagrolaimus</taxon>
    </lineage>
</organism>
<dbReference type="SUPFAM" id="SSF53098">
    <property type="entry name" value="Ribonuclease H-like"/>
    <property type="match status" value="1"/>
</dbReference>
<dbReference type="Proteomes" id="UP000887577">
    <property type="component" value="Unplaced"/>
</dbReference>
<sequence length="303" mass="34029">MLIDRGLGVKRGKSVALQEINISRKATKTAAMKTSQIEMNALKPVLSAASEIGEICFAVDHGKRLEDYLSLVAHFTIEDADGLQMIARPIGFLRVNGKDAATVFKQIQELCQNIGINPHYLSKCAVISDEGSNMVKAVKGKFKQELRCACHVTCTTVYHIFVPYKKNTFTEAELEQIKIGKALLESCKILSSLARTSKTFKFSKKPRQFVSTRFMSCLWVMEDMLANFNVLYQLSQDPPAMKSDDRDALNLVVANKRKLEFLVELLKPIEEAITKFEGEKYPSLHLVSLFFEGQIVKARVSRV</sequence>
<name>A0A914YEW5_9BILA</name>
<dbReference type="WBParaSite" id="PSU_v2.g15928.t1">
    <property type="protein sequence ID" value="PSU_v2.g15928.t1"/>
    <property type="gene ID" value="PSU_v2.g15928"/>
</dbReference>
<evidence type="ECO:0000313" key="1">
    <source>
        <dbReference type="Proteomes" id="UP000887577"/>
    </source>
</evidence>